<reference evidence="5" key="2">
    <citation type="journal article" date="2021" name="PeerJ">
        <title>Extensive microbial diversity within the chicken gut microbiome revealed by metagenomics and culture.</title>
        <authorList>
            <person name="Gilroy R."/>
            <person name="Ravi A."/>
            <person name="Getino M."/>
            <person name="Pursley I."/>
            <person name="Horton D.L."/>
            <person name="Alikhan N.F."/>
            <person name="Baker D."/>
            <person name="Gharbi K."/>
            <person name="Hall N."/>
            <person name="Watson M."/>
            <person name="Adriaenssens E.M."/>
            <person name="Foster-Nyarko E."/>
            <person name="Jarju S."/>
            <person name="Secka A."/>
            <person name="Antonio M."/>
            <person name="Oren A."/>
            <person name="Chaudhuri R.R."/>
            <person name="La Ragione R."/>
            <person name="Hildebrand F."/>
            <person name="Pallen M.J."/>
        </authorList>
    </citation>
    <scope>NUCLEOTIDE SEQUENCE</scope>
    <source>
        <strain evidence="5">ChiSjej1B19-3389</strain>
    </source>
</reference>
<dbReference type="PANTHER" id="PTHR30535:SF34">
    <property type="entry name" value="MOLYBDATE-BINDING PROTEIN MOLA"/>
    <property type="match status" value="1"/>
</dbReference>
<evidence type="ECO:0000313" key="5">
    <source>
        <dbReference type="EMBL" id="HIQ80663.1"/>
    </source>
</evidence>
<evidence type="ECO:0000313" key="6">
    <source>
        <dbReference type="Proteomes" id="UP000886787"/>
    </source>
</evidence>
<dbReference type="InterPro" id="IPR036365">
    <property type="entry name" value="PGBD-like_sf"/>
</dbReference>
<feature type="chain" id="PRO_5039643588" evidence="3">
    <location>
        <begin position="20"/>
        <end position="418"/>
    </location>
</feature>
<dbReference type="Gene3D" id="1.10.101.10">
    <property type="entry name" value="PGBD-like superfamily/PGBD"/>
    <property type="match status" value="1"/>
</dbReference>
<dbReference type="InterPro" id="IPR002477">
    <property type="entry name" value="Peptidoglycan-bd-like"/>
</dbReference>
<gene>
    <name evidence="5" type="ORF">IAD32_05180</name>
</gene>
<evidence type="ECO:0000256" key="3">
    <source>
        <dbReference type="SAM" id="SignalP"/>
    </source>
</evidence>
<comment type="caution">
    <text evidence="5">The sequence shown here is derived from an EMBL/GenBank/DDBJ whole genome shotgun (WGS) entry which is preliminary data.</text>
</comment>
<keyword evidence="3" id="KW-0732">Signal</keyword>
<proteinExistence type="inferred from homology"/>
<feature type="region of interest" description="Disordered" evidence="2">
    <location>
        <begin position="397"/>
        <end position="418"/>
    </location>
</feature>
<dbReference type="PANTHER" id="PTHR30535">
    <property type="entry name" value="VITAMIN B12-BINDING PROTEIN"/>
    <property type="match status" value="1"/>
</dbReference>
<dbReference type="SUPFAM" id="SSF53807">
    <property type="entry name" value="Helical backbone' metal receptor"/>
    <property type="match status" value="1"/>
</dbReference>
<dbReference type="Gene3D" id="3.40.50.1980">
    <property type="entry name" value="Nitrogenase molybdenum iron protein domain"/>
    <property type="match status" value="2"/>
</dbReference>
<organism evidence="5 6">
    <name type="scientific">Candidatus Scatavimonas merdigallinarum</name>
    <dbReference type="NCBI Taxonomy" id="2840914"/>
    <lineage>
        <taxon>Bacteria</taxon>
        <taxon>Bacillati</taxon>
        <taxon>Bacillota</taxon>
        <taxon>Clostridia</taxon>
        <taxon>Eubacteriales</taxon>
        <taxon>Oscillospiraceae</taxon>
        <taxon>Oscillospiraceae incertae sedis</taxon>
        <taxon>Candidatus Scatavimonas</taxon>
    </lineage>
</organism>
<evidence type="ECO:0000259" key="4">
    <source>
        <dbReference type="PROSITE" id="PS50983"/>
    </source>
</evidence>
<dbReference type="AlphaFoldDB" id="A0A9D1CUM0"/>
<accession>A0A9D1CUM0</accession>
<name>A0A9D1CUM0_9FIRM</name>
<dbReference type="Proteomes" id="UP000886787">
    <property type="component" value="Unassembled WGS sequence"/>
</dbReference>
<dbReference type="PROSITE" id="PS50983">
    <property type="entry name" value="FE_B12_PBP"/>
    <property type="match status" value="1"/>
</dbReference>
<dbReference type="Pfam" id="PF01471">
    <property type="entry name" value="PG_binding_1"/>
    <property type="match status" value="1"/>
</dbReference>
<evidence type="ECO:0000256" key="2">
    <source>
        <dbReference type="SAM" id="MobiDB-lite"/>
    </source>
</evidence>
<reference evidence="5" key="1">
    <citation type="submission" date="2020-10" db="EMBL/GenBank/DDBJ databases">
        <authorList>
            <person name="Gilroy R."/>
        </authorList>
    </citation>
    <scope>NUCLEOTIDE SEQUENCE</scope>
    <source>
        <strain evidence="5">ChiSjej1B19-3389</strain>
    </source>
</reference>
<feature type="domain" description="Fe/B12 periplasmic-binding" evidence="4">
    <location>
        <begin position="45"/>
        <end position="292"/>
    </location>
</feature>
<dbReference type="PROSITE" id="PS51257">
    <property type="entry name" value="PROKAR_LIPOPROTEIN"/>
    <property type="match status" value="1"/>
</dbReference>
<dbReference type="InterPro" id="IPR002491">
    <property type="entry name" value="ABC_transptr_periplasmic_BD"/>
</dbReference>
<dbReference type="SUPFAM" id="SSF47090">
    <property type="entry name" value="PGBD-like"/>
    <property type="match status" value="1"/>
</dbReference>
<dbReference type="InterPro" id="IPR050902">
    <property type="entry name" value="ABC_Transporter_SBP"/>
</dbReference>
<sequence length="418" mass="44551">MVKKIAAICLIACLLFSFAACSAVDSQKEYPVTIAHSVITQSPQSVITLSDSIADMLIACGYQSKIKGRSDACTQSVLESVQSVGSKSDPDANSVIQIAPDIILADDTLSAEKLSIFEDAGITVLRMVPAQTREELTSMYQKIGAVMGGNITGTTVGENAANGILTSLDDNARRIPEVSVVNTACYLFNIDGSAVTGDMFANELFQDAGAVNIASDLTGGTLDFATLSQQDPKYIFCAEGMKEQLAQNDDYKELTAYKRGKIVEIPASLITRQGSGALEAAKLMAEAIYPSLRSGQTSADGSVADQYGITLQEGLTFTLGDGSDDPDDNEDGKRGSILAIQQRLDDLDYWPLDEITGYFGETTEIVVREFKENNGLDGTDGTVDEQTLLVLFSDSAIQRETPAREKDEASTQTATGTA</sequence>
<comment type="similarity">
    <text evidence="1">Belongs to the bacterial solute-binding protein 8 family.</text>
</comment>
<dbReference type="GO" id="GO:0071281">
    <property type="term" value="P:cellular response to iron ion"/>
    <property type="evidence" value="ECO:0007669"/>
    <property type="project" value="TreeGrafter"/>
</dbReference>
<feature type="signal peptide" evidence="3">
    <location>
        <begin position="1"/>
        <end position="19"/>
    </location>
</feature>
<evidence type="ECO:0000256" key="1">
    <source>
        <dbReference type="ARBA" id="ARBA00008814"/>
    </source>
</evidence>
<dbReference type="EMBL" id="DVFW01000026">
    <property type="protein sequence ID" value="HIQ80663.1"/>
    <property type="molecule type" value="Genomic_DNA"/>
</dbReference>
<protein>
    <submittedName>
        <fullName evidence="5">ABC transporter substrate-binding protein</fullName>
    </submittedName>
</protein>
<dbReference type="Pfam" id="PF01497">
    <property type="entry name" value="Peripla_BP_2"/>
    <property type="match status" value="1"/>
</dbReference>
<dbReference type="InterPro" id="IPR036366">
    <property type="entry name" value="PGBDSf"/>
</dbReference>